<sequence length="344" mass="37048">MSVQITKRPRLEYEHPPIKINSGVSIEQEKQSKGNAQMSLNVAFVGGSKAGLPAVKDCCSLMIQTGDHADSDRWGALEDMPQLAYERTYHSAGIAGECIVACGGYKRFPEKMLCKAEMLRPGDSTWLPIADLPENRCGHGAGHLNNQYVAVSGYGCKNSLQYSAKTDEWLPLPALKSERYRVGVASVGDHTLYAIGGWCAEIGSVQSTALLDSRTDSWTKVAAMETARHGFATAYCDRSQQIYTIGGVLGTGATSDAVERYDIRADTWETLPSLPEGINGALAVSIYKSGATGADVYVFGGAKQDKTIMEEVRVYDSTTNEWGSTKGPADLAACKNSQLVILAK</sequence>
<dbReference type="GeneID" id="25901259"/>
<dbReference type="InterPro" id="IPR015915">
    <property type="entry name" value="Kelch-typ_b-propeller"/>
</dbReference>
<organism evidence="3 4">
    <name type="scientific">Sphaeroforma arctica JP610</name>
    <dbReference type="NCBI Taxonomy" id="667725"/>
    <lineage>
        <taxon>Eukaryota</taxon>
        <taxon>Ichthyosporea</taxon>
        <taxon>Ichthyophonida</taxon>
        <taxon>Sphaeroforma</taxon>
    </lineage>
</organism>
<dbReference type="InterPro" id="IPR011043">
    <property type="entry name" value="Gal_Oxase/kelch_b-propeller"/>
</dbReference>
<dbReference type="EMBL" id="KQ241622">
    <property type="protein sequence ID" value="KNC87132.1"/>
    <property type="molecule type" value="Genomic_DNA"/>
</dbReference>
<dbReference type="RefSeq" id="XP_014161034.1">
    <property type="nucleotide sequence ID" value="XM_014305559.1"/>
</dbReference>
<keyword evidence="2" id="KW-0677">Repeat</keyword>
<dbReference type="Gene3D" id="2.120.10.80">
    <property type="entry name" value="Kelch-type beta propeller"/>
    <property type="match status" value="2"/>
</dbReference>
<evidence type="ECO:0000256" key="1">
    <source>
        <dbReference type="ARBA" id="ARBA00022441"/>
    </source>
</evidence>
<dbReference type="SUPFAM" id="SSF50965">
    <property type="entry name" value="Galactose oxidase, central domain"/>
    <property type="match status" value="1"/>
</dbReference>
<evidence type="ECO:0000313" key="4">
    <source>
        <dbReference type="Proteomes" id="UP000054560"/>
    </source>
</evidence>
<evidence type="ECO:0000313" key="3">
    <source>
        <dbReference type="EMBL" id="KNC87132.1"/>
    </source>
</evidence>
<dbReference type="STRING" id="667725.A0A0L0GDQ1"/>
<accession>A0A0L0GDQ1</accession>
<dbReference type="InterPro" id="IPR006652">
    <property type="entry name" value="Kelch_1"/>
</dbReference>
<dbReference type="PANTHER" id="PTHR45632:SF3">
    <property type="entry name" value="KELCH-LIKE PROTEIN 32"/>
    <property type="match status" value="1"/>
</dbReference>
<evidence type="ECO:0000256" key="2">
    <source>
        <dbReference type="ARBA" id="ARBA00022737"/>
    </source>
</evidence>
<dbReference type="eggNOG" id="KOG4441">
    <property type="taxonomic scope" value="Eukaryota"/>
</dbReference>
<dbReference type="SMART" id="SM00612">
    <property type="entry name" value="Kelch"/>
    <property type="match status" value="4"/>
</dbReference>
<keyword evidence="1" id="KW-0880">Kelch repeat</keyword>
<dbReference type="AlphaFoldDB" id="A0A0L0GDQ1"/>
<name>A0A0L0GDQ1_9EUKA</name>
<dbReference type="PANTHER" id="PTHR45632">
    <property type="entry name" value="LD33804P"/>
    <property type="match status" value="1"/>
</dbReference>
<reference evidence="3 4" key="1">
    <citation type="submission" date="2011-02" db="EMBL/GenBank/DDBJ databases">
        <title>The Genome Sequence of Sphaeroforma arctica JP610.</title>
        <authorList>
            <consortium name="The Broad Institute Genome Sequencing Platform"/>
            <person name="Russ C."/>
            <person name="Cuomo C."/>
            <person name="Young S.K."/>
            <person name="Zeng Q."/>
            <person name="Gargeya S."/>
            <person name="Alvarado L."/>
            <person name="Berlin A."/>
            <person name="Chapman S.B."/>
            <person name="Chen Z."/>
            <person name="Freedman E."/>
            <person name="Gellesch M."/>
            <person name="Goldberg J."/>
            <person name="Griggs A."/>
            <person name="Gujja S."/>
            <person name="Heilman E."/>
            <person name="Heiman D."/>
            <person name="Howarth C."/>
            <person name="Mehta T."/>
            <person name="Neiman D."/>
            <person name="Pearson M."/>
            <person name="Roberts A."/>
            <person name="Saif S."/>
            <person name="Shea T."/>
            <person name="Shenoy N."/>
            <person name="Sisk P."/>
            <person name="Stolte C."/>
            <person name="Sykes S."/>
            <person name="White J."/>
            <person name="Yandava C."/>
            <person name="Burger G."/>
            <person name="Gray M.W."/>
            <person name="Holland P.W.H."/>
            <person name="King N."/>
            <person name="Lang F.B.F."/>
            <person name="Roger A.J."/>
            <person name="Ruiz-Trillo I."/>
            <person name="Haas B."/>
            <person name="Nusbaum C."/>
            <person name="Birren B."/>
        </authorList>
    </citation>
    <scope>NUCLEOTIDE SEQUENCE [LARGE SCALE GENOMIC DNA]</scope>
    <source>
        <strain evidence="3 4">JP610</strain>
    </source>
</reference>
<dbReference type="Proteomes" id="UP000054560">
    <property type="component" value="Unassembled WGS sequence"/>
</dbReference>
<gene>
    <name evidence="3" type="ORF">SARC_00755</name>
</gene>
<protein>
    <submittedName>
        <fullName evidence="3">Uncharacterized protein</fullName>
    </submittedName>
</protein>
<proteinExistence type="predicted"/>
<keyword evidence="4" id="KW-1185">Reference proteome</keyword>
<dbReference type="Pfam" id="PF01344">
    <property type="entry name" value="Kelch_1"/>
    <property type="match status" value="1"/>
</dbReference>
<dbReference type="OrthoDB" id="5803581at2759"/>